<comment type="similarity">
    <text evidence="4 10">Belongs to the HAD-like hydrolase superfamily. CbbY/CbbZ/Gph/YieH family.</text>
</comment>
<dbReference type="Gene3D" id="1.10.150.240">
    <property type="entry name" value="Putative phosphatase, domain 2"/>
    <property type="match status" value="1"/>
</dbReference>
<comment type="caution">
    <text evidence="11">The sequence shown here is derived from an EMBL/GenBank/DDBJ whole genome shotgun (WGS) entry which is preliminary data.</text>
</comment>
<dbReference type="SUPFAM" id="SSF56784">
    <property type="entry name" value="HAD-like"/>
    <property type="match status" value="1"/>
</dbReference>
<dbReference type="NCBIfam" id="TIGR01509">
    <property type="entry name" value="HAD-SF-IA-v3"/>
    <property type="match status" value="1"/>
</dbReference>
<accession>A0ABV8MJX3</accession>
<dbReference type="Gene3D" id="3.40.50.1000">
    <property type="entry name" value="HAD superfamily/HAD-like"/>
    <property type="match status" value="1"/>
</dbReference>
<dbReference type="GO" id="GO:0008967">
    <property type="term" value="F:phosphoglycolate phosphatase activity"/>
    <property type="evidence" value="ECO:0007669"/>
    <property type="project" value="UniProtKB-EC"/>
</dbReference>
<dbReference type="InterPro" id="IPR023214">
    <property type="entry name" value="HAD_sf"/>
</dbReference>
<comment type="pathway">
    <text evidence="3 10">Organic acid metabolism; glycolate biosynthesis; glycolate from 2-phosphoglycolate: step 1/1.</text>
</comment>
<proteinExistence type="inferred from homology"/>
<comment type="cofactor">
    <cofactor evidence="2 10">
        <name>Mg(2+)</name>
        <dbReference type="ChEBI" id="CHEBI:18420"/>
    </cofactor>
</comment>
<evidence type="ECO:0000256" key="7">
    <source>
        <dbReference type="ARBA" id="ARBA00022801"/>
    </source>
</evidence>
<dbReference type="InterPro" id="IPR050155">
    <property type="entry name" value="HAD-like_hydrolase_sf"/>
</dbReference>
<dbReference type="NCBIfam" id="NF009695">
    <property type="entry name" value="PRK13222.1-2"/>
    <property type="match status" value="1"/>
</dbReference>
<organism evidence="11 12">
    <name type="scientific">Chitinimonas lacunae</name>
    <dbReference type="NCBI Taxonomy" id="1963018"/>
    <lineage>
        <taxon>Bacteria</taxon>
        <taxon>Pseudomonadati</taxon>
        <taxon>Pseudomonadota</taxon>
        <taxon>Betaproteobacteria</taxon>
        <taxon>Neisseriales</taxon>
        <taxon>Chitinibacteraceae</taxon>
        <taxon>Chitinimonas</taxon>
    </lineage>
</organism>
<keyword evidence="7 10" id="KW-0378">Hydrolase</keyword>
<sequence>MTSISAVSLDLDGTLVDSIADLARAANAMREELGLAALAQERLQSFVGGGMALLVHRALTDDRDGRAQTDSFERGLTSFERHYAAMLTDLTRPYPGVVEGLAALHSQGIRLACVTNKPFSFSEAILQRLDLAQYFELTLGGDSLPEKKPSPLPLRHVCERFGIEAHRMLMVGDSRYDLEAARAAGCPVALLSYGYEAVAPLGADWIFDNLVEVADLVNNAP</sequence>
<dbReference type="InterPro" id="IPR006439">
    <property type="entry name" value="HAD-SF_hydro_IA"/>
</dbReference>
<reference evidence="12" key="1">
    <citation type="journal article" date="2019" name="Int. J. Syst. Evol. Microbiol.">
        <title>The Global Catalogue of Microorganisms (GCM) 10K type strain sequencing project: providing services to taxonomists for standard genome sequencing and annotation.</title>
        <authorList>
            <consortium name="The Broad Institute Genomics Platform"/>
            <consortium name="The Broad Institute Genome Sequencing Center for Infectious Disease"/>
            <person name="Wu L."/>
            <person name="Ma J."/>
        </authorList>
    </citation>
    <scope>NUCLEOTIDE SEQUENCE [LARGE SCALE GENOMIC DNA]</scope>
    <source>
        <strain evidence="12">LMG 29894</strain>
    </source>
</reference>
<feature type="binding site" evidence="10">
    <location>
        <position position="10"/>
    </location>
    <ligand>
        <name>Mg(2+)</name>
        <dbReference type="ChEBI" id="CHEBI:18420"/>
    </ligand>
</feature>
<dbReference type="InterPro" id="IPR041492">
    <property type="entry name" value="HAD_2"/>
</dbReference>
<dbReference type="InterPro" id="IPR023198">
    <property type="entry name" value="PGP-like_dom2"/>
</dbReference>
<dbReference type="RefSeq" id="WP_378161070.1">
    <property type="nucleotide sequence ID" value="NZ_JBHSBU010000001.1"/>
</dbReference>
<evidence type="ECO:0000256" key="10">
    <source>
        <dbReference type="HAMAP-Rule" id="MF_00495"/>
    </source>
</evidence>
<evidence type="ECO:0000313" key="11">
    <source>
        <dbReference type="EMBL" id="MFC4158419.1"/>
    </source>
</evidence>
<gene>
    <name evidence="11" type="ORF">ACFOW7_03495</name>
</gene>
<feature type="binding site" evidence="10">
    <location>
        <position position="12"/>
    </location>
    <ligand>
        <name>Mg(2+)</name>
        <dbReference type="ChEBI" id="CHEBI:18420"/>
    </ligand>
</feature>
<dbReference type="EC" id="3.1.3.18" evidence="5 10"/>
<evidence type="ECO:0000256" key="2">
    <source>
        <dbReference type="ARBA" id="ARBA00001946"/>
    </source>
</evidence>
<evidence type="ECO:0000256" key="3">
    <source>
        <dbReference type="ARBA" id="ARBA00004818"/>
    </source>
</evidence>
<dbReference type="PANTHER" id="PTHR43434">
    <property type="entry name" value="PHOSPHOGLYCOLATE PHOSPHATASE"/>
    <property type="match status" value="1"/>
</dbReference>
<dbReference type="PRINTS" id="PR00413">
    <property type="entry name" value="HADHALOGNASE"/>
</dbReference>
<keyword evidence="6 10" id="KW-0479">Metal-binding</keyword>
<dbReference type="PANTHER" id="PTHR43434:SF1">
    <property type="entry name" value="PHOSPHOGLYCOLATE PHOSPHATASE"/>
    <property type="match status" value="1"/>
</dbReference>
<feature type="binding site" evidence="10">
    <location>
        <position position="173"/>
    </location>
    <ligand>
        <name>Mg(2+)</name>
        <dbReference type="ChEBI" id="CHEBI:18420"/>
    </ligand>
</feature>
<dbReference type="SFLD" id="SFLDG01129">
    <property type="entry name" value="C1.5:_HAD__Beta-PGM__Phosphata"/>
    <property type="match status" value="1"/>
</dbReference>
<dbReference type="Proteomes" id="UP001595791">
    <property type="component" value="Unassembled WGS sequence"/>
</dbReference>
<evidence type="ECO:0000256" key="8">
    <source>
        <dbReference type="ARBA" id="ARBA00022842"/>
    </source>
</evidence>
<dbReference type="CDD" id="cd16417">
    <property type="entry name" value="HAD_PGPase"/>
    <property type="match status" value="1"/>
</dbReference>
<name>A0ABV8MJX3_9NEIS</name>
<dbReference type="InterPro" id="IPR036412">
    <property type="entry name" value="HAD-like_sf"/>
</dbReference>
<dbReference type="NCBIfam" id="TIGR01449">
    <property type="entry name" value="PGP_bact"/>
    <property type="match status" value="1"/>
</dbReference>
<evidence type="ECO:0000313" key="12">
    <source>
        <dbReference type="Proteomes" id="UP001595791"/>
    </source>
</evidence>
<dbReference type="Pfam" id="PF13419">
    <property type="entry name" value="HAD_2"/>
    <property type="match status" value="1"/>
</dbReference>
<evidence type="ECO:0000256" key="9">
    <source>
        <dbReference type="ARBA" id="ARBA00023277"/>
    </source>
</evidence>
<dbReference type="SFLD" id="SFLDG01135">
    <property type="entry name" value="C1.5.6:_HAD__Beta-PGM__Phospha"/>
    <property type="match status" value="1"/>
</dbReference>
<evidence type="ECO:0000256" key="1">
    <source>
        <dbReference type="ARBA" id="ARBA00000830"/>
    </source>
</evidence>
<protein>
    <recommendedName>
        <fullName evidence="5 10">Phosphoglycolate phosphatase</fullName>
        <shortName evidence="10">PGP</shortName>
        <shortName evidence="10">PGPase</shortName>
        <ecNumber evidence="5 10">3.1.3.18</ecNumber>
    </recommendedName>
</protein>
<keyword evidence="12" id="KW-1185">Reference proteome</keyword>
<dbReference type="EMBL" id="JBHSBU010000001">
    <property type="protein sequence ID" value="MFC4158419.1"/>
    <property type="molecule type" value="Genomic_DNA"/>
</dbReference>
<comment type="catalytic activity">
    <reaction evidence="1 10">
        <text>2-phosphoglycolate + H2O = glycolate + phosphate</text>
        <dbReference type="Rhea" id="RHEA:14369"/>
        <dbReference type="ChEBI" id="CHEBI:15377"/>
        <dbReference type="ChEBI" id="CHEBI:29805"/>
        <dbReference type="ChEBI" id="CHEBI:43474"/>
        <dbReference type="ChEBI" id="CHEBI:58033"/>
        <dbReference type="EC" id="3.1.3.18"/>
    </reaction>
</comment>
<feature type="active site" description="Nucleophile" evidence="10">
    <location>
        <position position="10"/>
    </location>
</feature>
<dbReference type="HAMAP" id="MF_00495">
    <property type="entry name" value="GPH_hydrolase_bact"/>
    <property type="match status" value="1"/>
</dbReference>
<evidence type="ECO:0000256" key="4">
    <source>
        <dbReference type="ARBA" id="ARBA00006171"/>
    </source>
</evidence>
<dbReference type="NCBIfam" id="TIGR01549">
    <property type="entry name" value="HAD-SF-IA-v1"/>
    <property type="match status" value="1"/>
</dbReference>
<dbReference type="InterPro" id="IPR037512">
    <property type="entry name" value="PGPase_prok"/>
</dbReference>
<evidence type="ECO:0000256" key="6">
    <source>
        <dbReference type="ARBA" id="ARBA00022723"/>
    </source>
</evidence>
<evidence type="ECO:0000256" key="5">
    <source>
        <dbReference type="ARBA" id="ARBA00013078"/>
    </source>
</evidence>
<keyword evidence="9 10" id="KW-0119">Carbohydrate metabolism</keyword>
<keyword evidence="8 10" id="KW-0460">Magnesium</keyword>
<dbReference type="SFLD" id="SFLDS00003">
    <property type="entry name" value="Haloacid_Dehalogenase"/>
    <property type="match status" value="1"/>
</dbReference>
<comment type="function">
    <text evidence="10">Specifically catalyzes the dephosphorylation of 2-phosphoglycolate. Is involved in the dissimilation of the intracellular 2-phosphoglycolate formed during the DNA repair of 3'-phosphoglycolate ends, a major class of DNA lesions induced by oxidative stress.</text>
</comment>